<protein>
    <recommendedName>
        <fullName evidence="7">Galactose oxidase</fullName>
    </recommendedName>
</protein>
<proteinExistence type="predicted"/>
<keyword evidence="2" id="KW-0677">Repeat</keyword>
<feature type="transmembrane region" description="Helical" evidence="4">
    <location>
        <begin position="425"/>
        <end position="448"/>
    </location>
</feature>
<dbReference type="Proteomes" id="UP000193560">
    <property type="component" value="Unassembled WGS sequence"/>
</dbReference>
<evidence type="ECO:0000256" key="1">
    <source>
        <dbReference type="ARBA" id="ARBA00022441"/>
    </source>
</evidence>
<organism evidence="5 6">
    <name type="scientific">Absidia repens</name>
    <dbReference type="NCBI Taxonomy" id="90262"/>
    <lineage>
        <taxon>Eukaryota</taxon>
        <taxon>Fungi</taxon>
        <taxon>Fungi incertae sedis</taxon>
        <taxon>Mucoromycota</taxon>
        <taxon>Mucoromycotina</taxon>
        <taxon>Mucoromycetes</taxon>
        <taxon>Mucorales</taxon>
        <taxon>Cunninghamellaceae</taxon>
        <taxon>Absidia</taxon>
    </lineage>
</organism>
<dbReference type="PANTHER" id="PTHR46093:SF18">
    <property type="entry name" value="FIBRONECTIN TYPE-III DOMAIN-CONTAINING PROTEIN"/>
    <property type="match status" value="1"/>
</dbReference>
<dbReference type="Gene3D" id="2.120.10.80">
    <property type="entry name" value="Kelch-type beta propeller"/>
    <property type="match status" value="2"/>
</dbReference>
<sequence>MVVPFFAFLRSLIFGKLHYMTSFGLASAISPLRDSNMVSPNIDFPLLNLGCVLLQQKIYCYGGGQYVAGGTNYNRVLNDHFSLDLSKDFMVSDGQNAWDMLPTPTDFTLEPNYSYGYTILTPTSYLITSGSGYNDDKTLLKNKTTVYHADKDQWESLPTPANQSIGTTVNIDKHGTLYLFGGILTYTNTLPNPNFITLDILNEQWSMYNLDPDTILRSDHASAMDDSGIIYYVGGRLGIPQKASTYSWFSNVPLTTIITYDTTTQTWGNISVTGNIPTVRNGHSFTYVPKSNQFILFGGKQGSGEAPGSFDDICYTFDPKARNWTSQDVAQIDSGSRFGHSAVLYMDLYLFIVFGADHVTMSMNTFNVLDITTWTWLDNFSASGHPNTTGTIDTTPGNSNNDNNTGRNGTQTVDDSNDDPLGGGAIAGIGVGVAAFAVIVGAGTIFLCRRKRDNQPKPTPINQQQQDDFVMDYEFDCPEAPIEFTRTNSASNIKNASYRDQQYQLIDRVYQSDAMSTSTTPTYTSTSPIIVSPATTTTIVGHGTSSAKSQYKPDLTLDDKHDIDLYLNKPFGSN</sequence>
<name>A0A1X2I4X0_9FUNG</name>
<dbReference type="OrthoDB" id="2363417at2759"/>
<dbReference type="EMBL" id="MCGE01000028">
    <property type="protein sequence ID" value="ORZ09310.1"/>
    <property type="molecule type" value="Genomic_DNA"/>
</dbReference>
<dbReference type="PANTHER" id="PTHR46093">
    <property type="entry name" value="ACYL-COA-BINDING DOMAIN-CONTAINING PROTEIN 5"/>
    <property type="match status" value="1"/>
</dbReference>
<evidence type="ECO:0000256" key="2">
    <source>
        <dbReference type="ARBA" id="ARBA00022737"/>
    </source>
</evidence>
<keyword evidence="6" id="KW-1185">Reference proteome</keyword>
<gene>
    <name evidence="5" type="ORF">BCR42DRAFT_424164</name>
</gene>
<accession>A0A1X2I4X0</accession>
<dbReference type="SUPFAM" id="SSF117281">
    <property type="entry name" value="Kelch motif"/>
    <property type="match status" value="1"/>
</dbReference>
<dbReference type="STRING" id="90262.A0A1X2I4X0"/>
<evidence type="ECO:0000313" key="5">
    <source>
        <dbReference type="EMBL" id="ORZ09310.1"/>
    </source>
</evidence>
<evidence type="ECO:0000313" key="6">
    <source>
        <dbReference type="Proteomes" id="UP000193560"/>
    </source>
</evidence>
<keyword evidence="4" id="KW-0472">Membrane</keyword>
<dbReference type="AlphaFoldDB" id="A0A1X2I4X0"/>
<keyword evidence="4" id="KW-0812">Transmembrane</keyword>
<dbReference type="Pfam" id="PF24681">
    <property type="entry name" value="Kelch_KLHDC2_KLHL20_DRC7"/>
    <property type="match status" value="1"/>
</dbReference>
<feature type="compositionally biased region" description="Low complexity" evidence="3">
    <location>
        <begin position="394"/>
        <end position="412"/>
    </location>
</feature>
<keyword evidence="4" id="KW-1133">Transmembrane helix</keyword>
<comment type="caution">
    <text evidence="5">The sequence shown here is derived from an EMBL/GenBank/DDBJ whole genome shotgun (WGS) entry which is preliminary data.</text>
</comment>
<dbReference type="InterPro" id="IPR015915">
    <property type="entry name" value="Kelch-typ_b-propeller"/>
</dbReference>
<reference evidence="5 6" key="1">
    <citation type="submission" date="2016-07" db="EMBL/GenBank/DDBJ databases">
        <title>Pervasive Adenine N6-methylation of Active Genes in Fungi.</title>
        <authorList>
            <consortium name="DOE Joint Genome Institute"/>
            <person name="Mondo S.J."/>
            <person name="Dannebaum R.O."/>
            <person name="Kuo R.C."/>
            <person name="Labutti K."/>
            <person name="Haridas S."/>
            <person name="Kuo A."/>
            <person name="Salamov A."/>
            <person name="Ahrendt S.R."/>
            <person name="Lipzen A."/>
            <person name="Sullivan W."/>
            <person name="Andreopoulos W.B."/>
            <person name="Clum A."/>
            <person name="Lindquist E."/>
            <person name="Daum C."/>
            <person name="Ramamoorthy G.K."/>
            <person name="Gryganskyi A."/>
            <person name="Culley D."/>
            <person name="Magnuson J.K."/>
            <person name="James T.Y."/>
            <person name="O'Malley M.A."/>
            <person name="Stajich J.E."/>
            <person name="Spatafora J.W."/>
            <person name="Visel A."/>
            <person name="Grigoriev I.V."/>
        </authorList>
    </citation>
    <scope>NUCLEOTIDE SEQUENCE [LARGE SCALE GENOMIC DNA]</scope>
    <source>
        <strain evidence="5 6">NRRL 1336</strain>
    </source>
</reference>
<evidence type="ECO:0008006" key="7">
    <source>
        <dbReference type="Google" id="ProtNLM"/>
    </source>
</evidence>
<evidence type="ECO:0000256" key="4">
    <source>
        <dbReference type="SAM" id="Phobius"/>
    </source>
</evidence>
<feature type="region of interest" description="Disordered" evidence="3">
    <location>
        <begin position="387"/>
        <end position="419"/>
    </location>
</feature>
<evidence type="ECO:0000256" key="3">
    <source>
        <dbReference type="SAM" id="MobiDB-lite"/>
    </source>
</evidence>
<keyword evidence="1" id="KW-0880">Kelch repeat</keyword>